<feature type="compositionally biased region" description="Low complexity" evidence="1">
    <location>
        <begin position="42"/>
        <end position="53"/>
    </location>
</feature>
<protein>
    <submittedName>
        <fullName evidence="2">Uncharacterized protein</fullName>
    </submittedName>
</protein>
<name>A0A9E7G9Y2_9LILI</name>
<feature type="region of interest" description="Disordered" evidence="1">
    <location>
        <begin position="41"/>
        <end position="67"/>
    </location>
</feature>
<evidence type="ECO:0000256" key="1">
    <source>
        <dbReference type="SAM" id="MobiDB-lite"/>
    </source>
</evidence>
<dbReference type="EMBL" id="CP097508">
    <property type="protein sequence ID" value="URE10810.1"/>
    <property type="molecule type" value="Genomic_DNA"/>
</dbReference>
<organism evidence="2 3">
    <name type="scientific">Musa troglodytarum</name>
    <name type="common">fe'i banana</name>
    <dbReference type="NCBI Taxonomy" id="320322"/>
    <lineage>
        <taxon>Eukaryota</taxon>
        <taxon>Viridiplantae</taxon>
        <taxon>Streptophyta</taxon>
        <taxon>Embryophyta</taxon>
        <taxon>Tracheophyta</taxon>
        <taxon>Spermatophyta</taxon>
        <taxon>Magnoliopsida</taxon>
        <taxon>Liliopsida</taxon>
        <taxon>Zingiberales</taxon>
        <taxon>Musaceae</taxon>
        <taxon>Musa</taxon>
    </lineage>
</organism>
<dbReference type="OrthoDB" id="10678713at2759"/>
<gene>
    <name evidence="2" type="ORF">MUK42_36881</name>
</gene>
<dbReference type="AlphaFoldDB" id="A0A9E7G9Y2"/>
<evidence type="ECO:0000313" key="2">
    <source>
        <dbReference type="EMBL" id="URE10810.1"/>
    </source>
</evidence>
<proteinExistence type="predicted"/>
<evidence type="ECO:0000313" key="3">
    <source>
        <dbReference type="Proteomes" id="UP001055439"/>
    </source>
</evidence>
<sequence>MVRVSEIGAAEERNRLFWDRRSRFLYCALNASLCEAQAINRSSPTSFGPSSPTLRPSRSASGDGKEGPRKVAFILRLQTLCSSPLRRSPRFASLGAATRVLLGFLASTVLDFLGEYFSLLMFENEREDPRKVTSFHRFQTLFSTVSGFQFRSFFSKICLNVSSRKFKKHSSAAPFPSFRSFSFSLSARVLEIRKSELQCRCIEYEYKFAESLTLDLIFTIKLKPNRLGPAQPSNGLQHAGQLCGPLDSPQKPFDNDKKHIVNGDGRKHDALSPPTSWASTLTSGRLSYASVAQVDYPFIASNFVMKANDAGPQLPAHFRNVNRSDVEIFTTGNSMTGTIELVKSSSPWRIGTDLKENTESHIITDFFKFEQIKSANISINRSNQGLGCVDSVSVALSSAFGYPVTLSKQDTPISNLQAITCGSLLKDAFAARVHAPYQDRFCGCVLTKPCNKHKASYSATSIGNSYPIPPGNTGRSKFLGCSVFGCPASSVVGFNASLQARKIPD</sequence>
<accession>A0A9E7G9Y2</accession>
<reference evidence="2" key="1">
    <citation type="submission" date="2022-05" db="EMBL/GenBank/DDBJ databases">
        <title>The Musa troglodytarum L. genome provides insights into the mechanism of non-climacteric behaviour and enrichment of carotenoids.</title>
        <authorList>
            <person name="Wang J."/>
        </authorList>
    </citation>
    <scope>NUCLEOTIDE SEQUENCE</scope>
    <source>
        <tissue evidence="2">Leaf</tissue>
    </source>
</reference>
<keyword evidence="3" id="KW-1185">Reference proteome</keyword>
<dbReference type="Proteomes" id="UP001055439">
    <property type="component" value="Chromosome 6"/>
</dbReference>